<keyword evidence="3" id="KW-0539">Nucleus</keyword>
<dbReference type="SUPFAM" id="SSF47113">
    <property type="entry name" value="Histone-fold"/>
    <property type="match status" value="1"/>
</dbReference>
<dbReference type="PANTHER" id="PTHR46172:SF1">
    <property type="entry name" value="DNA POLYMERASE EPSILON SUBUNIT 3"/>
    <property type="match status" value="1"/>
</dbReference>
<organism evidence="8 9">
    <name type="scientific">Calycina marina</name>
    <dbReference type="NCBI Taxonomy" id="1763456"/>
    <lineage>
        <taxon>Eukaryota</taxon>
        <taxon>Fungi</taxon>
        <taxon>Dikarya</taxon>
        <taxon>Ascomycota</taxon>
        <taxon>Pezizomycotina</taxon>
        <taxon>Leotiomycetes</taxon>
        <taxon>Helotiales</taxon>
        <taxon>Pezizellaceae</taxon>
        <taxon>Calycina</taxon>
    </lineage>
</organism>
<dbReference type="GO" id="GO:0008623">
    <property type="term" value="C:CHRAC"/>
    <property type="evidence" value="ECO:0007669"/>
    <property type="project" value="TreeGrafter"/>
</dbReference>
<dbReference type="PANTHER" id="PTHR46172">
    <property type="entry name" value="DNA POLYMERASE EPSILON SUBUNIT 3"/>
    <property type="match status" value="1"/>
</dbReference>
<dbReference type="GO" id="GO:0031490">
    <property type="term" value="F:chromatin DNA binding"/>
    <property type="evidence" value="ECO:0007669"/>
    <property type="project" value="TreeGrafter"/>
</dbReference>
<name>A0A9P7Z487_9HELO</name>
<accession>A0A9P7Z487</accession>
<evidence type="ECO:0000313" key="8">
    <source>
        <dbReference type="EMBL" id="KAG9245021.1"/>
    </source>
</evidence>
<keyword evidence="9" id="KW-1185">Reference proteome</keyword>
<evidence type="ECO:0000256" key="4">
    <source>
        <dbReference type="ARBA" id="ARBA00039775"/>
    </source>
</evidence>
<proteinExistence type="predicted"/>
<feature type="compositionally biased region" description="Basic and acidic residues" evidence="6">
    <location>
        <begin position="147"/>
        <end position="191"/>
    </location>
</feature>
<reference evidence="8" key="1">
    <citation type="journal article" date="2021" name="IMA Fungus">
        <title>Genomic characterization of three marine fungi, including Emericellopsis atlantica sp. nov. with signatures of a generalist lifestyle and marine biomass degradation.</title>
        <authorList>
            <person name="Hagestad O.C."/>
            <person name="Hou L."/>
            <person name="Andersen J.H."/>
            <person name="Hansen E.H."/>
            <person name="Altermark B."/>
            <person name="Li C."/>
            <person name="Kuhnert E."/>
            <person name="Cox R.J."/>
            <person name="Crous P.W."/>
            <person name="Spatafora J.W."/>
            <person name="Lail K."/>
            <person name="Amirebrahimi M."/>
            <person name="Lipzen A."/>
            <person name="Pangilinan J."/>
            <person name="Andreopoulos W."/>
            <person name="Hayes R.D."/>
            <person name="Ng V."/>
            <person name="Grigoriev I.V."/>
            <person name="Jackson S.A."/>
            <person name="Sutton T.D.S."/>
            <person name="Dobson A.D.W."/>
            <person name="Rama T."/>
        </authorList>
    </citation>
    <scope>NUCLEOTIDE SEQUENCE</scope>
    <source>
        <strain evidence="8">TRa3180A</strain>
    </source>
</reference>
<protein>
    <recommendedName>
        <fullName evidence="4">DNA polymerase epsilon subunit D</fullName>
    </recommendedName>
    <alternativeName>
        <fullName evidence="5">DNA polymerase II subunit D</fullName>
    </alternativeName>
</protein>
<dbReference type="EMBL" id="MU253869">
    <property type="protein sequence ID" value="KAG9245021.1"/>
    <property type="molecule type" value="Genomic_DNA"/>
</dbReference>
<evidence type="ECO:0000256" key="6">
    <source>
        <dbReference type="SAM" id="MobiDB-lite"/>
    </source>
</evidence>
<evidence type="ECO:0000256" key="2">
    <source>
        <dbReference type="ARBA" id="ARBA00022705"/>
    </source>
</evidence>
<dbReference type="OrthoDB" id="1707486at2759"/>
<dbReference type="Pfam" id="PF00808">
    <property type="entry name" value="CBFD_NFYB_HMF"/>
    <property type="match status" value="1"/>
</dbReference>
<keyword evidence="2" id="KW-0235">DNA replication</keyword>
<dbReference type="GO" id="GO:0008622">
    <property type="term" value="C:epsilon DNA polymerase complex"/>
    <property type="evidence" value="ECO:0007669"/>
    <property type="project" value="TreeGrafter"/>
</dbReference>
<dbReference type="GO" id="GO:0006272">
    <property type="term" value="P:leading strand elongation"/>
    <property type="evidence" value="ECO:0007669"/>
    <property type="project" value="TreeGrafter"/>
</dbReference>
<dbReference type="Proteomes" id="UP000887226">
    <property type="component" value="Unassembled WGS sequence"/>
</dbReference>
<sequence length="246" mass="27038">MPPRKSDVAKAVTEGEEGSTLAKEAPIKEGINIEDLNLPKSIVQRLAKGVLPANTQIQNNAMIALSKSATVFVNYLASTANENAASAGRKTISPQDVLKALDDLEFGDFKPRLEGELAKFNETQTDKRNAYRKKVAVEKSATSPGDEDSHLQTSSHDRASSPHDRDGEPRAKKARRESSDDVTQHDGALGEHEDEAGDDTEDEAEEDEEEEGDDEVDARIEEEEDRREMEEDEAMDNGDDSEDEVL</sequence>
<evidence type="ECO:0000256" key="3">
    <source>
        <dbReference type="ARBA" id="ARBA00023242"/>
    </source>
</evidence>
<dbReference type="GO" id="GO:0046982">
    <property type="term" value="F:protein heterodimerization activity"/>
    <property type="evidence" value="ECO:0007669"/>
    <property type="project" value="InterPro"/>
</dbReference>
<feature type="compositionally biased region" description="Acidic residues" evidence="6">
    <location>
        <begin position="192"/>
        <end position="246"/>
    </location>
</feature>
<feature type="region of interest" description="Disordered" evidence="6">
    <location>
        <begin position="130"/>
        <end position="246"/>
    </location>
</feature>
<dbReference type="InterPro" id="IPR009072">
    <property type="entry name" value="Histone-fold"/>
</dbReference>
<evidence type="ECO:0000256" key="1">
    <source>
        <dbReference type="ARBA" id="ARBA00004123"/>
    </source>
</evidence>
<gene>
    <name evidence="8" type="ORF">BJ878DRAFT_503384</name>
</gene>
<feature type="region of interest" description="Disordered" evidence="6">
    <location>
        <begin position="1"/>
        <end position="20"/>
    </location>
</feature>
<dbReference type="Gene3D" id="1.10.20.10">
    <property type="entry name" value="Histone, subunit A"/>
    <property type="match status" value="1"/>
</dbReference>
<evidence type="ECO:0000313" key="9">
    <source>
        <dbReference type="Proteomes" id="UP000887226"/>
    </source>
</evidence>
<evidence type="ECO:0000256" key="5">
    <source>
        <dbReference type="ARBA" id="ARBA00042096"/>
    </source>
</evidence>
<feature type="domain" description="Transcription factor CBF/NF-Y/archaeal histone" evidence="7">
    <location>
        <begin position="37"/>
        <end position="101"/>
    </location>
</feature>
<dbReference type="AlphaFoldDB" id="A0A9P7Z487"/>
<dbReference type="CDD" id="cd22928">
    <property type="entry name" value="HFD_POLE3_DPB4"/>
    <property type="match status" value="1"/>
</dbReference>
<comment type="caution">
    <text evidence="8">The sequence shown here is derived from an EMBL/GenBank/DDBJ whole genome shotgun (WGS) entry which is preliminary data.</text>
</comment>
<dbReference type="InterPro" id="IPR003958">
    <property type="entry name" value="CBFA_NFYB_domain"/>
</dbReference>
<dbReference type="GO" id="GO:0031507">
    <property type="term" value="P:heterochromatin formation"/>
    <property type="evidence" value="ECO:0007669"/>
    <property type="project" value="TreeGrafter"/>
</dbReference>
<evidence type="ECO:0000259" key="7">
    <source>
        <dbReference type="Pfam" id="PF00808"/>
    </source>
</evidence>
<dbReference type="GO" id="GO:0006974">
    <property type="term" value="P:DNA damage response"/>
    <property type="evidence" value="ECO:0007669"/>
    <property type="project" value="TreeGrafter"/>
</dbReference>
<comment type="subcellular location">
    <subcellularLocation>
        <location evidence="1">Nucleus</location>
    </subcellularLocation>
</comment>
<dbReference type="InterPro" id="IPR051377">
    <property type="entry name" value="DNA_Pol-Epsilon_Subunit"/>
</dbReference>